<organism evidence="1 2">
    <name type="scientific">Rhabditophanes sp. KR3021</name>
    <dbReference type="NCBI Taxonomy" id="114890"/>
    <lineage>
        <taxon>Eukaryota</taxon>
        <taxon>Metazoa</taxon>
        <taxon>Ecdysozoa</taxon>
        <taxon>Nematoda</taxon>
        <taxon>Chromadorea</taxon>
        <taxon>Rhabditida</taxon>
        <taxon>Tylenchina</taxon>
        <taxon>Panagrolaimomorpha</taxon>
        <taxon>Strongyloidoidea</taxon>
        <taxon>Alloionematidae</taxon>
        <taxon>Rhabditophanes</taxon>
    </lineage>
</organism>
<evidence type="ECO:0000313" key="1">
    <source>
        <dbReference type="Proteomes" id="UP000095286"/>
    </source>
</evidence>
<proteinExistence type="predicted"/>
<accession>A0AC35U736</accession>
<dbReference type="WBParaSite" id="RSKR_0000801900.1">
    <property type="protein sequence ID" value="RSKR_0000801900.1"/>
    <property type="gene ID" value="RSKR_0000801900"/>
</dbReference>
<name>A0AC35U736_9BILA</name>
<dbReference type="Proteomes" id="UP000095286">
    <property type="component" value="Unplaced"/>
</dbReference>
<reference evidence="2" key="1">
    <citation type="submission" date="2016-11" db="UniProtKB">
        <authorList>
            <consortium name="WormBaseParasite"/>
        </authorList>
    </citation>
    <scope>IDENTIFICATION</scope>
    <source>
        <strain evidence="2">KR3021</strain>
    </source>
</reference>
<evidence type="ECO:0000313" key="2">
    <source>
        <dbReference type="WBParaSite" id="RSKR_0000801900.1"/>
    </source>
</evidence>
<protein>
    <submittedName>
        <fullName evidence="2">Acireductone dioxygenase homolog</fullName>
    </submittedName>
</protein>
<sequence length="156" mass="18243">MQIWYMEPYPCGDRRLPHHQYPPRTITMDQLQTLTGIQQYKVDLADTQALKKRISRIKAEKSVNTSDMFTISKETPDFEEKLDSLYEESVKNADTISLILDGACYYDVEKDEDEWIRICCEKGDIVVIPKGSNLRFTTTPQTFVKMQRFFNICVDK</sequence>